<dbReference type="STRING" id="905079.L1JSJ5"/>
<dbReference type="EnsemblProtists" id="EKX51412">
    <property type="protein sequence ID" value="EKX51412"/>
    <property type="gene ID" value="GUITHDRAFT_102682"/>
</dbReference>
<feature type="domain" description="ATPase F1/V1/A1 complex alpha/beta subunit nucleotide-binding" evidence="3">
    <location>
        <begin position="218"/>
        <end position="398"/>
    </location>
</feature>
<accession>L1JSJ5</accession>
<dbReference type="GO" id="GO:0043531">
    <property type="term" value="F:ADP binding"/>
    <property type="evidence" value="ECO:0007669"/>
    <property type="project" value="TreeGrafter"/>
</dbReference>
<dbReference type="HOGENOM" id="CLU_424205_0_0_1"/>
<dbReference type="OMA" id="CARNGFF"/>
<proteinExistence type="inferred from homology"/>
<dbReference type="RefSeq" id="XP_005838392.1">
    <property type="nucleotide sequence ID" value="XM_005838335.1"/>
</dbReference>
<dbReference type="InterPro" id="IPR005294">
    <property type="entry name" value="ATP_synth_F1_asu"/>
</dbReference>
<organism evidence="4">
    <name type="scientific">Guillardia theta (strain CCMP2712)</name>
    <name type="common">Cryptophyte</name>
    <dbReference type="NCBI Taxonomy" id="905079"/>
    <lineage>
        <taxon>Eukaryota</taxon>
        <taxon>Cryptophyceae</taxon>
        <taxon>Pyrenomonadales</taxon>
        <taxon>Geminigeraceae</taxon>
        <taxon>Guillardia</taxon>
    </lineage>
</organism>
<dbReference type="Pfam" id="PF00006">
    <property type="entry name" value="ATP-synt_ab"/>
    <property type="match status" value="1"/>
</dbReference>
<dbReference type="GO" id="GO:0045259">
    <property type="term" value="C:proton-transporting ATP synthase complex"/>
    <property type="evidence" value="ECO:0007669"/>
    <property type="project" value="InterPro"/>
</dbReference>
<reference evidence="5" key="3">
    <citation type="submission" date="2016-03" db="UniProtKB">
        <authorList>
            <consortium name="EnsemblProtists"/>
        </authorList>
    </citation>
    <scope>IDENTIFICATION</scope>
</reference>
<sequence length="646" mass="70128">MILLASRSHAFGFSFHMHPSPLLMLRNLELSRTQAIRSVRGYWSDRGCVSNRRAATGATRFMHSNDDIAKIVKMSATSLQSHKSSDMSAVSSQVLGEVGRMVVLRCGLTAEGVSSANFQGMKVKLGEKEEGIVLWQRFPFVFALKVSQTAGELEETSATVINQNSTLKVDETLLGKTIDFQGRILGGGEASNGDDVLMFGASTAQADMATISKPMHTGITAVDSLVPIGKGQNMLVVGGLDLGRRELAIDAASKQAQEGTIVVYVVTNGKEKEVSDALKQKGALKNSIIVAVEPSQGAVDPSVCVAAAAAGTSIADYWRRKGKDTLVVVDDLEEHKKFWDQTERSILQEVGLETLANSSSAIAAANSEMRAFYSSLFQRVGYLNNQAGGGSLSMLLLVDRPRIGSGDKGKKFTMSDFDPSLYGSKVRARIQLMEDKGIAITEEVLGKLGIPSPGASAQEVQFKLKHIEELISLSDGQIILSEKMLEQGIRPPIDPASSVARVGIGADNLAVPNSMAMRQVASRLRFELSQIADLPRDDRSPQAEKQRARARAWHAAMHQSWGSPRQFSEIIVSLLAAGEGKLDRLFEHESKEFQKPRAIVDKLVEHVLSKNTEEVDDLCTSMELKPRARTAFLKSIDEFMASLGEH</sequence>
<name>L1JSJ5_GUITC</name>
<evidence type="ECO:0000313" key="4">
    <source>
        <dbReference type="EMBL" id="EKX51412.1"/>
    </source>
</evidence>
<gene>
    <name evidence="4" type="ORF">GUITHDRAFT_102682</name>
</gene>
<evidence type="ECO:0000313" key="5">
    <source>
        <dbReference type="EnsemblProtists" id="EKX51412"/>
    </source>
</evidence>
<dbReference type="InterPro" id="IPR000194">
    <property type="entry name" value="ATPase_F1/V1/A1_a/bsu_nucl-bd"/>
</dbReference>
<dbReference type="Proteomes" id="UP000011087">
    <property type="component" value="Unassembled WGS sequence"/>
</dbReference>
<dbReference type="KEGG" id="gtt:GUITHDRAFT_102682"/>
<keyword evidence="6" id="KW-1185">Reference proteome</keyword>
<dbReference type="GO" id="GO:0005524">
    <property type="term" value="F:ATP binding"/>
    <property type="evidence" value="ECO:0007669"/>
    <property type="project" value="InterPro"/>
</dbReference>
<dbReference type="AlphaFoldDB" id="L1JSJ5"/>
<reference evidence="6" key="2">
    <citation type="submission" date="2012-11" db="EMBL/GenBank/DDBJ databases">
        <authorList>
            <person name="Kuo A."/>
            <person name="Curtis B.A."/>
            <person name="Tanifuji G."/>
            <person name="Burki F."/>
            <person name="Gruber A."/>
            <person name="Irimia M."/>
            <person name="Maruyama S."/>
            <person name="Arias M.C."/>
            <person name="Ball S.G."/>
            <person name="Gile G.H."/>
            <person name="Hirakawa Y."/>
            <person name="Hopkins J.F."/>
            <person name="Rensing S.A."/>
            <person name="Schmutz J."/>
            <person name="Symeonidi A."/>
            <person name="Elias M."/>
            <person name="Eveleigh R.J."/>
            <person name="Herman E.K."/>
            <person name="Klute M.J."/>
            <person name="Nakayama T."/>
            <person name="Obornik M."/>
            <person name="Reyes-Prieto A."/>
            <person name="Armbrust E.V."/>
            <person name="Aves S.J."/>
            <person name="Beiko R.G."/>
            <person name="Coutinho P."/>
            <person name="Dacks J.B."/>
            <person name="Durnford D.G."/>
            <person name="Fast N.M."/>
            <person name="Green B.R."/>
            <person name="Grisdale C."/>
            <person name="Hempe F."/>
            <person name="Henrissat B."/>
            <person name="Hoppner M.P."/>
            <person name="Ishida K.-I."/>
            <person name="Kim E."/>
            <person name="Koreny L."/>
            <person name="Kroth P.G."/>
            <person name="Liu Y."/>
            <person name="Malik S.-B."/>
            <person name="Maier U.G."/>
            <person name="McRose D."/>
            <person name="Mock T."/>
            <person name="Neilson J.A."/>
            <person name="Onodera N.T."/>
            <person name="Poole A.M."/>
            <person name="Pritham E.J."/>
            <person name="Richards T.A."/>
            <person name="Rocap G."/>
            <person name="Roy S.W."/>
            <person name="Sarai C."/>
            <person name="Schaack S."/>
            <person name="Shirato S."/>
            <person name="Slamovits C.H."/>
            <person name="Spencer D.F."/>
            <person name="Suzuki S."/>
            <person name="Worden A.Z."/>
            <person name="Zauner S."/>
            <person name="Barry K."/>
            <person name="Bell C."/>
            <person name="Bharti A.K."/>
            <person name="Crow J.A."/>
            <person name="Grimwood J."/>
            <person name="Kramer R."/>
            <person name="Lindquist E."/>
            <person name="Lucas S."/>
            <person name="Salamov A."/>
            <person name="McFadden G.I."/>
            <person name="Lane C.E."/>
            <person name="Keeling P.J."/>
            <person name="Gray M.W."/>
            <person name="Grigoriev I.V."/>
            <person name="Archibald J.M."/>
        </authorList>
    </citation>
    <scope>NUCLEOTIDE SEQUENCE</scope>
    <source>
        <strain evidence="6">CCMP2712</strain>
    </source>
</reference>
<comment type="subcellular location">
    <subcellularLocation>
        <location evidence="1">Plastid</location>
        <location evidence="1">Chloroplast</location>
    </subcellularLocation>
</comment>
<dbReference type="OrthoDB" id="9805536at2759"/>
<dbReference type="GO" id="GO:0046933">
    <property type="term" value="F:proton-transporting ATP synthase activity, rotational mechanism"/>
    <property type="evidence" value="ECO:0007669"/>
    <property type="project" value="InterPro"/>
</dbReference>
<dbReference type="PANTHER" id="PTHR48082:SF2">
    <property type="entry name" value="ATP SYNTHASE SUBUNIT ALPHA, MITOCHONDRIAL"/>
    <property type="match status" value="1"/>
</dbReference>
<reference evidence="4 6" key="1">
    <citation type="journal article" date="2012" name="Nature">
        <title>Algal genomes reveal evolutionary mosaicism and the fate of nucleomorphs.</title>
        <authorList>
            <consortium name="DOE Joint Genome Institute"/>
            <person name="Curtis B.A."/>
            <person name="Tanifuji G."/>
            <person name="Burki F."/>
            <person name="Gruber A."/>
            <person name="Irimia M."/>
            <person name="Maruyama S."/>
            <person name="Arias M.C."/>
            <person name="Ball S.G."/>
            <person name="Gile G.H."/>
            <person name="Hirakawa Y."/>
            <person name="Hopkins J.F."/>
            <person name="Kuo A."/>
            <person name="Rensing S.A."/>
            <person name="Schmutz J."/>
            <person name="Symeonidi A."/>
            <person name="Elias M."/>
            <person name="Eveleigh R.J."/>
            <person name="Herman E.K."/>
            <person name="Klute M.J."/>
            <person name="Nakayama T."/>
            <person name="Obornik M."/>
            <person name="Reyes-Prieto A."/>
            <person name="Armbrust E.V."/>
            <person name="Aves S.J."/>
            <person name="Beiko R.G."/>
            <person name="Coutinho P."/>
            <person name="Dacks J.B."/>
            <person name="Durnford D.G."/>
            <person name="Fast N.M."/>
            <person name="Green B.R."/>
            <person name="Grisdale C.J."/>
            <person name="Hempel F."/>
            <person name="Henrissat B."/>
            <person name="Hoppner M.P."/>
            <person name="Ishida K."/>
            <person name="Kim E."/>
            <person name="Koreny L."/>
            <person name="Kroth P.G."/>
            <person name="Liu Y."/>
            <person name="Malik S.B."/>
            <person name="Maier U.G."/>
            <person name="McRose D."/>
            <person name="Mock T."/>
            <person name="Neilson J.A."/>
            <person name="Onodera N.T."/>
            <person name="Poole A.M."/>
            <person name="Pritham E.J."/>
            <person name="Richards T.A."/>
            <person name="Rocap G."/>
            <person name="Roy S.W."/>
            <person name="Sarai C."/>
            <person name="Schaack S."/>
            <person name="Shirato S."/>
            <person name="Slamovits C.H."/>
            <person name="Spencer D.F."/>
            <person name="Suzuki S."/>
            <person name="Worden A.Z."/>
            <person name="Zauner S."/>
            <person name="Barry K."/>
            <person name="Bell C."/>
            <person name="Bharti A.K."/>
            <person name="Crow J.A."/>
            <person name="Grimwood J."/>
            <person name="Kramer R."/>
            <person name="Lindquist E."/>
            <person name="Lucas S."/>
            <person name="Salamov A."/>
            <person name="McFadden G.I."/>
            <person name="Lane C.E."/>
            <person name="Keeling P.J."/>
            <person name="Gray M.W."/>
            <person name="Grigoriev I.V."/>
            <person name="Archibald J.M."/>
        </authorList>
    </citation>
    <scope>NUCLEOTIDE SEQUENCE</scope>
    <source>
        <strain evidence="4 6">CCMP2712</strain>
    </source>
</reference>
<dbReference type="GeneID" id="17308100"/>
<dbReference type="eggNOG" id="KOG1353">
    <property type="taxonomic scope" value="Eukaryota"/>
</dbReference>
<dbReference type="EMBL" id="JH992975">
    <property type="protein sequence ID" value="EKX51412.1"/>
    <property type="molecule type" value="Genomic_DNA"/>
</dbReference>
<dbReference type="InterPro" id="IPR027417">
    <property type="entry name" value="P-loop_NTPase"/>
</dbReference>
<dbReference type="Gene3D" id="1.20.150.20">
    <property type="entry name" value="ATP synthase alpha/beta chain, C-terminal domain"/>
    <property type="match status" value="1"/>
</dbReference>
<dbReference type="Gene3D" id="3.40.50.300">
    <property type="entry name" value="P-loop containing nucleotide triphosphate hydrolases"/>
    <property type="match status" value="2"/>
</dbReference>
<protein>
    <recommendedName>
        <fullName evidence="3">ATPase F1/V1/A1 complex alpha/beta subunit nucleotide-binding domain-containing protein</fullName>
    </recommendedName>
</protein>
<comment type="similarity">
    <text evidence="2">Belongs to the ATPase alpha/beta chains family.</text>
</comment>
<evidence type="ECO:0000259" key="3">
    <source>
        <dbReference type="Pfam" id="PF00006"/>
    </source>
</evidence>
<dbReference type="GO" id="GO:0009507">
    <property type="term" value="C:chloroplast"/>
    <property type="evidence" value="ECO:0007669"/>
    <property type="project" value="UniProtKB-SubCell"/>
</dbReference>
<dbReference type="SUPFAM" id="SSF52540">
    <property type="entry name" value="P-loop containing nucleoside triphosphate hydrolases"/>
    <property type="match status" value="1"/>
</dbReference>
<dbReference type="SUPFAM" id="SSF47917">
    <property type="entry name" value="C-terminal domain of alpha and beta subunits of F1 ATP synthase"/>
    <property type="match status" value="1"/>
</dbReference>
<evidence type="ECO:0000256" key="1">
    <source>
        <dbReference type="ARBA" id="ARBA00004229"/>
    </source>
</evidence>
<dbReference type="PaxDb" id="55529-EKX51412"/>
<evidence type="ECO:0000313" key="6">
    <source>
        <dbReference type="Proteomes" id="UP000011087"/>
    </source>
</evidence>
<dbReference type="InterPro" id="IPR038376">
    <property type="entry name" value="ATP_synth_asu_C_sf"/>
</dbReference>
<evidence type="ECO:0000256" key="2">
    <source>
        <dbReference type="ARBA" id="ARBA00008936"/>
    </source>
</evidence>
<dbReference type="PANTHER" id="PTHR48082">
    <property type="entry name" value="ATP SYNTHASE SUBUNIT ALPHA, MITOCHONDRIAL"/>
    <property type="match status" value="1"/>
</dbReference>